<feature type="compositionally biased region" description="Basic and acidic residues" evidence="1">
    <location>
        <begin position="934"/>
        <end position="945"/>
    </location>
</feature>
<dbReference type="GO" id="GO:0055028">
    <property type="term" value="C:cortical microtubule"/>
    <property type="evidence" value="ECO:0007669"/>
    <property type="project" value="TreeGrafter"/>
</dbReference>
<sequence>MFSSRFVHTLVLLLLLTALVTSQPGGPAEAGFVQSSPTSIIPQRRKVSAARTHSSEQLDDEEINGWRQNSALGLSSRNWRPDVNVRIASMNQGTTTKSAYNSHQTPAPLLNLVGAPDSKQLPNAAQQNQHLENPLLVNTNGDQLASPASPSLVSLAAIGTGKPSLGSTSNGQGPPVVASAVPILSQSVAAPSQGGPSTIPILPQSDATPSLVPSAAPSLTVPPSPATSVGAVVPSTSPSSSTTPSISVSLPSASVSPSNSQQPAKPTATPSPSTKPSAPPLVNPTAIPEATPIPSGQSDATNSTENQTSNSSDSQDTLPPINLQRKLGVDENLTISIGTQGQLIKRGSSEVSNSRYSEELIVLSMKSNRILERTEVAGRNSLNVSSSIVTINACIMQREQDPSLLSLYAFRRQTFLGDDLIASRGAMGSAMDDEDQDCFRSVRLDIPDSYPDVIYLVLSRNKRFGAVNVRLSTSRSTNAEAVSPMLWNRDLLSLPEKDNNTLNLAEKSKIFVISSWPNLEHVELLGATIDTSGLQQIYGSPSRLPRSICDDLGTQLVTSVVGSRIGIGPRSTVIVPIPVRDCERSYSRSVILSALRFVRTTVDVSARAKDDSSSHPNTFVLFDEYLQETGLVNDVVLLKELELLSNLGVVNVVPGKTCNVKRPSYVAVRAFGRRVSDNTQRVELSDKYVIDSSQCLDLFDVFGPGDYSTSVYTAGPESYRTIMQGCNVAAGGIVSVFLFLSSSLNVPLNITKVKDILDEMGEVSPLIGNISLNEFQGIARELPLLGAGSSLSDLRKSFTKRSSESSKESIGFFRTISKLSTAVIVGISLTIGVVLLLLILAYLYLRRRKRKSNTDEEEESVYEVDIETASLTHDSTTAKQDTNRNKKDSAARESEVASPIPLRKRNENHDKDTSVAQPQPIRMPVVQRLLSMNRSKESPITRGDKASWFATPKAPDGAGNRTFKR</sequence>
<dbReference type="PANTHER" id="PTHR31949">
    <property type="entry name" value="GASTRIC MUCIN-LIKE PROTEIN"/>
    <property type="match status" value="1"/>
</dbReference>
<name>A0A2V3J4U4_9FLOR</name>
<feature type="chain" id="PRO_5016092039" evidence="3">
    <location>
        <begin position="23"/>
        <end position="965"/>
    </location>
</feature>
<keyword evidence="2" id="KW-0472">Membrane</keyword>
<keyword evidence="5" id="KW-1185">Reference proteome</keyword>
<evidence type="ECO:0000256" key="1">
    <source>
        <dbReference type="SAM" id="MobiDB-lite"/>
    </source>
</evidence>
<evidence type="ECO:0000313" key="5">
    <source>
        <dbReference type="Proteomes" id="UP000247409"/>
    </source>
</evidence>
<reference evidence="4 5" key="1">
    <citation type="journal article" date="2018" name="Mol. Biol. Evol.">
        <title>Analysis of the draft genome of the red seaweed Gracilariopsis chorda provides insights into genome size evolution in Rhodophyta.</title>
        <authorList>
            <person name="Lee J."/>
            <person name="Yang E.C."/>
            <person name="Graf L."/>
            <person name="Yang J.H."/>
            <person name="Qiu H."/>
            <person name="Zel Zion U."/>
            <person name="Chan C.X."/>
            <person name="Stephens T.G."/>
            <person name="Weber A.P.M."/>
            <person name="Boo G.H."/>
            <person name="Boo S.M."/>
            <person name="Kim K.M."/>
            <person name="Shin Y."/>
            <person name="Jung M."/>
            <person name="Lee S.J."/>
            <person name="Yim H.S."/>
            <person name="Lee J.H."/>
            <person name="Bhattacharya D."/>
            <person name="Yoon H.S."/>
        </authorList>
    </citation>
    <scope>NUCLEOTIDE SEQUENCE [LARGE SCALE GENOMIC DNA]</scope>
    <source>
        <strain evidence="4 5">SKKU-2015</strain>
        <tissue evidence="4">Whole body</tissue>
    </source>
</reference>
<accession>A0A2V3J4U4</accession>
<evidence type="ECO:0000256" key="3">
    <source>
        <dbReference type="SAM" id="SignalP"/>
    </source>
</evidence>
<proteinExistence type="predicted"/>
<dbReference type="AlphaFoldDB" id="A0A2V3J4U4"/>
<dbReference type="OrthoDB" id="10624880at2759"/>
<gene>
    <name evidence="4" type="ORF">BWQ96_00907</name>
</gene>
<feature type="compositionally biased region" description="Low complexity" evidence="1">
    <location>
        <begin position="227"/>
        <end position="276"/>
    </location>
</feature>
<feature type="compositionally biased region" description="Low complexity" evidence="1">
    <location>
        <begin position="301"/>
        <end position="317"/>
    </location>
</feature>
<feature type="compositionally biased region" description="Basic and acidic residues" evidence="1">
    <location>
        <begin position="904"/>
        <end position="913"/>
    </location>
</feature>
<keyword evidence="3" id="KW-0732">Signal</keyword>
<comment type="caution">
    <text evidence="4">The sequence shown here is derived from an EMBL/GenBank/DDBJ whole genome shotgun (WGS) entry which is preliminary data.</text>
</comment>
<protein>
    <submittedName>
        <fullName evidence="4">Uncharacterized protein</fullName>
    </submittedName>
</protein>
<organism evidence="4 5">
    <name type="scientific">Gracilariopsis chorda</name>
    <dbReference type="NCBI Taxonomy" id="448386"/>
    <lineage>
        <taxon>Eukaryota</taxon>
        <taxon>Rhodophyta</taxon>
        <taxon>Florideophyceae</taxon>
        <taxon>Rhodymeniophycidae</taxon>
        <taxon>Gracilariales</taxon>
        <taxon>Gracilariaceae</taxon>
        <taxon>Gracilariopsis</taxon>
    </lineage>
</organism>
<dbReference type="PANTHER" id="PTHR31949:SF2">
    <property type="entry name" value="OS05G0480600 PROTEIN"/>
    <property type="match status" value="1"/>
</dbReference>
<feature type="region of interest" description="Disordered" evidence="1">
    <location>
        <begin position="872"/>
        <end position="965"/>
    </location>
</feature>
<feature type="region of interest" description="Disordered" evidence="1">
    <location>
        <begin position="188"/>
        <end position="320"/>
    </location>
</feature>
<feature type="compositionally biased region" description="Basic and acidic residues" evidence="1">
    <location>
        <begin position="881"/>
        <end position="895"/>
    </location>
</feature>
<evidence type="ECO:0000256" key="2">
    <source>
        <dbReference type="SAM" id="Phobius"/>
    </source>
</evidence>
<evidence type="ECO:0000313" key="4">
    <source>
        <dbReference type="EMBL" id="PXF49333.1"/>
    </source>
</evidence>
<keyword evidence="2" id="KW-0812">Transmembrane</keyword>
<dbReference type="GO" id="GO:0043622">
    <property type="term" value="P:cortical microtubule organization"/>
    <property type="evidence" value="ECO:0007669"/>
    <property type="project" value="TreeGrafter"/>
</dbReference>
<feature type="transmembrane region" description="Helical" evidence="2">
    <location>
        <begin position="822"/>
        <end position="845"/>
    </location>
</feature>
<feature type="signal peptide" evidence="3">
    <location>
        <begin position="1"/>
        <end position="22"/>
    </location>
</feature>
<keyword evidence="2" id="KW-1133">Transmembrane helix</keyword>
<dbReference type="Proteomes" id="UP000247409">
    <property type="component" value="Unassembled WGS sequence"/>
</dbReference>
<dbReference type="EMBL" id="NBIV01000006">
    <property type="protein sequence ID" value="PXF49333.1"/>
    <property type="molecule type" value="Genomic_DNA"/>
</dbReference>